<evidence type="ECO:0000313" key="1">
    <source>
        <dbReference type="EMBL" id="CAG6745449.1"/>
    </source>
</evidence>
<proteinExistence type="predicted"/>
<dbReference type="AlphaFoldDB" id="A0A8D8ZEG2"/>
<dbReference type="EMBL" id="HBUF01495722">
    <property type="protein sequence ID" value="CAG6745449.1"/>
    <property type="molecule type" value="Transcribed_RNA"/>
</dbReference>
<protein>
    <submittedName>
        <fullName evidence="1">Uncharacterized protein</fullName>
    </submittedName>
</protein>
<name>A0A8D8ZEG2_9HEMI</name>
<accession>A0A8D8ZEG2</accession>
<organism evidence="1">
    <name type="scientific">Cacopsylla melanoneura</name>
    <dbReference type="NCBI Taxonomy" id="428564"/>
    <lineage>
        <taxon>Eukaryota</taxon>
        <taxon>Metazoa</taxon>
        <taxon>Ecdysozoa</taxon>
        <taxon>Arthropoda</taxon>
        <taxon>Hexapoda</taxon>
        <taxon>Insecta</taxon>
        <taxon>Pterygota</taxon>
        <taxon>Neoptera</taxon>
        <taxon>Paraneoptera</taxon>
        <taxon>Hemiptera</taxon>
        <taxon>Sternorrhyncha</taxon>
        <taxon>Psylloidea</taxon>
        <taxon>Psyllidae</taxon>
        <taxon>Psyllinae</taxon>
        <taxon>Cacopsylla</taxon>
    </lineage>
</organism>
<sequence>MILQNKLLTFAGNPLLYKLIQSSVFVNPSFTLFLPIGCHQADQSDHLPLQLFHLLSQCGGHFPTGVFFLCFQMILRVYRILGNILHSEYLFELVQEISCETTFLNNN</sequence>
<reference evidence="1" key="1">
    <citation type="submission" date="2021-05" db="EMBL/GenBank/DDBJ databases">
        <authorList>
            <person name="Alioto T."/>
            <person name="Alioto T."/>
            <person name="Gomez Garrido J."/>
        </authorList>
    </citation>
    <scope>NUCLEOTIDE SEQUENCE</scope>
</reference>